<reference evidence="1" key="1">
    <citation type="submission" date="2018-02" db="EMBL/GenBank/DDBJ databases">
        <title>Rhizophora mucronata_Transcriptome.</title>
        <authorList>
            <person name="Meera S.P."/>
            <person name="Sreeshan A."/>
            <person name="Augustine A."/>
        </authorList>
    </citation>
    <scope>NUCLEOTIDE SEQUENCE</scope>
    <source>
        <tissue evidence="1">Leaf</tissue>
    </source>
</reference>
<name>A0A2P2NRF5_RHIMU</name>
<dbReference type="EMBL" id="GGEC01064598">
    <property type="protein sequence ID" value="MBX45082.1"/>
    <property type="molecule type" value="Transcribed_RNA"/>
</dbReference>
<sequence length="56" mass="6517">MSTILELTKQISFFDIVHKARDGTTTLQRLICILELILTSLHTVNKRKYTTKRQTP</sequence>
<protein>
    <submittedName>
        <fullName evidence="1">Uncharacterized protein</fullName>
    </submittedName>
</protein>
<evidence type="ECO:0000313" key="1">
    <source>
        <dbReference type="EMBL" id="MBX45082.1"/>
    </source>
</evidence>
<organism evidence="1">
    <name type="scientific">Rhizophora mucronata</name>
    <name type="common">Asiatic mangrove</name>
    <dbReference type="NCBI Taxonomy" id="61149"/>
    <lineage>
        <taxon>Eukaryota</taxon>
        <taxon>Viridiplantae</taxon>
        <taxon>Streptophyta</taxon>
        <taxon>Embryophyta</taxon>
        <taxon>Tracheophyta</taxon>
        <taxon>Spermatophyta</taxon>
        <taxon>Magnoliopsida</taxon>
        <taxon>eudicotyledons</taxon>
        <taxon>Gunneridae</taxon>
        <taxon>Pentapetalae</taxon>
        <taxon>rosids</taxon>
        <taxon>fabids</taxon>
        <taxon>Malpighiales</taxon>
        <taxon>Rhizophoraceae</taxon>
        <taxon>Rhizophora</taxon>
    </lineage>
</organism>
<dbReference type="AlphaFoldDB" id="A0A2P2NRF5"/>
<accession>A0A2P2NRF5</accession>
<proteinExistence type="predicted"/>